<dbReference type="EMBL" id="JNBS01002142">
    <property type="protein sequence ID" value="OQR95161.1"/>
    <property type="molecule type" value="Genomic_DNA"/>
</dbReference>
<dbReference type="OrthoDB" id="10261598at2759"/>
<name>A0A1V9ZB62_9STRA</name>
<dbReference type="Proteomes" id="UP000243217">
    <property type="component" value="Unassembled WGS sequence"/>
</dbReference>
<dbReference type="STRING" id="74557.A0A1V9ZB62"/>
<feature type="non-terminal residue" evidence="4">
    <location>
        <position position="446"/>
    </location>
</feature>
<gene>
    <name evidence="4" type="ORF">THRCLA_08000</name>
</gene>
<dbReference type="Pfam" id="PF03265">
    <property type="entry name" value="DNase_II"/>
    <property type="match status" value="1"/>
</dbReference>
<protein>
    <recommendedName>
        <fullName evidence="6">Secreted protein</fullName>
    </recommendedName>
</protein>
<organism evidence="4 5">
    <name type="scientific">Thraustotheca clavata</name>
    <dbReference type="NCBI Taxonomy" id="74557"/>
    <lineage>
        <taxon>Eukaryota</taxon>
        <taxon>Sar</taxon>
        <taxon>Stramenopiles</taxon>
        <taxon>Oomycota</taxon>
        <taxon>Saprolegniomycetes</taxon>
        <taxon>Saprolegniales</taxon>
        <taxon>Achlyaceae</taxon>
        <taxon>Thraustotheca</taxon>
    </lineage>
</organism>
<evidence type="ECO:0000256" key="3">
    <source>
        <dbReference type="SAM" id="SignalP"/>
    </source>
</evidence>
<proteinExistence type="inferred from homology"/>
<evidence type="ECO:0000256" key="2">
    <source>
        <dbReference type="ARBA" id="ARBA00022801"/>
    </source>
</evidence>
<reference evidence="4 5" key="1">
    <citation type="journal article" date="2014" name="Genome Biol. Evol.">
        <title>The secreted proteins of Achlya hypogyna and Thraustotheca clavata identify the ancestral oomycete secretome and reveal gene acquisitions by horizontal gene transfer.</title>
        <authorList>
            <person name="Misner I."/>
            <person name="Blouin N."/>
            <person name="Leonard G."/>
            <person name="Richards T.A."/>
            <person name="Lane C.E."/>
        </authorList>
    </citation>
    <scope>NUCLEOTIDE SEQUENCE [LARGE SCALE GENOMIC DNA]</scope>
    <source>
        <strain evidence="4 5">ATCC 34112</strain>
    </source>
</reference>
<keyword evidence="5" id="KW-1185">Reference proteome</keyword>
<dbReference type="PANTHER" id="PTHR10858">
    <property type="entry name" value="DEOXYRIBONUCLEASE II"/>
    <property type="match status" value="1"/>
</dbReference>
<comment type="caution">
    <text evidence="4">The sequence shown here is derived from an EMBL/GenBank/DDBJ whole genome shotgun (WGS) entry which is preliminary data.</text>
</comment>
<dbReference type="InterPro" id="IPR004947">
    <property type="entry name" value="DNase_II"/>
</dbReference>
<feature type="chain" id="PRO_5012890299" description="Secreted protein" evidence="3">
    <location>
        <begin position="18"/>
        <end position="446"/>
    </location>
</feature>
<dbReference type="GO" id="GO:0004531">
    <property type="term" value="F:deoxyribonuclease II activity"/>
    <property type="evidence" value="ECO:0007669"/>
    <property type="project" value="InterPro"/>
</dbReference>
<feature type="signal peptide" evidence="3">
    <location>
        <begin position="1"/>
        <end position="17"/>
    </location>
</feature>
<dbReference type="AlphaFoldDB" id="A0A1V9ZB62"/>
<evidence type="ECO:0000256" key="1">
    <source>
        <dbReference type="ARBA" id="ARBA00007527"/>
    </source>
</evidence>
<dbReference type="PANTHER" id="PTHR10858:SF23">
    <property type="entry name" value="DEOXYRIBONUCLEASE II"/>
    <property type="match status" value="1"/>
</dbReference>
<keyword evidence="2" id="KW-0378">Hydrolase</keyword>
<comment type="similarity">
    <text evidence="1">Belongs to the DNase II family.</text>
</comment>
<keyword evidence="3" id="KW-0732">Signal</keyword>
<sequence>MIKGTVLLSMLLPLVTSQEIFARDGNGKPVAWWMVVKLPSQVRDASGNYIDTPCDCASPACSIADNTGRQHGLCYLYADTNNPQLRYFKDIGYDCLGQGGRDPLSQTIKQKQNATYWAYFNDQLNGISQSIDESRVCGGQSLFNAHSKGMTAFETGTGGFVLQTSTPNYPDPTPSDQFVPLGCQNDNNVQYAQHLFAMSVDDQALKTIASGWQSARLCSANYYHTMQNMLLSPSLAKLKLPVASPVLQFIYDALVNPRLATKQSVQLTWNTKVAPVKLSGLFKSHTADVPPWALVASTFNTDVSVASWWDEGYGIPTLCDGDIFSSAKESFCLNQASLNLRKDGTFQYNVENLIDATWSSSTSDKITWSLRGGQVRDGNHGKWGIATPRDKSFSNTVFFGDLNMEGFPCSTQCSGSQGGRGGTMYSINTTELHTSLVGLITNACQC</sequence>
<accession>A0A1V9ZB62</accession>
<evidence type="ECO:0000313" key="5">
    <source>
        <dbReference type="Proteomes" id="UP000243217"/>
    </source>
</evidence>
<evidence type="ECO:0008006" key="6">
    <source>
        <dbReference type="Google" id="ProtNLM"/>
    </source>
</evidence>
<evidence type="ECO:0000313" key="4">
    <source>
        <dbReference type="EMBL" id="OQR95161.1"/>
    </source>
</evidence>